<dbReference type="Pfam" id="PF01850">
    <property type="entry name" value="PIN"/>
    <property type="match status" value="1"/>
</dbReference>
<feature type="domain" description="PIN" evidence="1">
    <location>
        <begin position="5"/>
        <end position="120"/>
    </location>
</feature>
<accession>A0ABW7N9Z6</accession>
<evidence type="ECO:0000313" key="3">
    <source>
        <dbReference type="Proteomes" id="UP001610063"/>
    </source>
</evidence>
<dbReference type="InterPro" id="IPR002716">
    <property type="entry name" value="PIN_dom"/>
</dbReference>
<dbReference type="EMBL" id="JBIPKE010000017">
    <property type="protein sequence ID" value="MFH6984445.1"/>
    <property type="molecule type" value="Genomic_DNA"/>
</dbReference>
<evidence type="ECO:0000259" key="1">
    <source>
        <dbReference type="Pfam" id="PF01850"/>
    </source>
</evidence>
<dbReference type="CDD" id="cd18692">
    <property type="entry name" value="PIN_VapC-like"/>
    <property type="match status" value="1"/>
</dbReference>
<gene>
    <name evidence="2" type="ORF">ACHKAR_13410</name>
</gene>
<dbReference type="SUPFAM" id="SSF88723">
    <property type="entry name" value="PIN domain-like"/>
    <property type="match status" value="1"/>
</dbReference>
<dbReference type="Gene3D" id="3.40.50.1010">
    <property type="entry name" value="5'-nuclease"/>
    <property type="match status" value="1"/>
</dbReference>
<comment type="caution">
    <text evidence="2">The sequence shown here is derived from an EMBL/GenBank/DDBJ whole genome shotgun (WGS) entry which is preliminary data.</text>
</comment>
<sequence length="140" mass="16042">MKGKVFIDTNVLIYLFSTDEPEKRIHCNKLLSSLEKDHVMVWSTQVVQEFYNTLTRKLGVSPLKLKSYFSYFGSFELVVNNMTTINTAIDIQINNQLTFWDSLIVSAAHQANCSTLLSEDLTHSQKIDTLTIQNPFELGY</sequence>
<organism evidence="2 3">
    <name type="scientific">Marinoscillum luteum</name>
    <dbReference type="NCBI Taxonomy" id="861051"/>
    <lineage>
        <taxon>Bacteria</taxon>
        <taxon>Pseudomonadati</taxon>
        <taxon>Bacteroidota</taxon>
        <taxon>Cytophagia</taxon>
        <taxon>Cytophagales</taxon>
        <taxon>Reichenbachiellaceae</taxon>
        <taxon>Marinoscillum</taxon>
    </lineage>
</organism>
<evidence type="ECO:0000313" key="2">
    <source>
        <dbReference type="EMBL" id="MFH6984445.1"/>
    </source>
</evidence>
<proteinExistence type="predicted"/>
<reference evidence="2 3" key="1">
    <citation type="journal article" date="2013" name="Int. J. Syst. Evol. Microbiol.">
        <title>Marinoscillum luteum sp. nov., isolated from marine sediment.</title>
        <authorList>
            <person name="Cha I.T."/>
            <person name="Park S.J."/>
            <person name="Kim S.J."/>
            <person name="Kim J.G."/>
            <person name="Jung M.Y."/>
            <person name="Shin K.S."/>
            <person name="Kwon K.K."/>
            <person name="Yang S.H."/>
            <person name="Seo Y.S."/>
            <person name="Rhee S.K."/>
        </authorList>
    </citation>
    <scope>NUCLEOTIDE SEQUENCE [LARGE SCALE GENOMIC DNA]</scope>
    <source>
        <strain evidence="2 3">KCTC 23939</strain>
    </source>
</reference>
<name>A0ABW7N9Z6_9BACT</name>
<dbReference type="RefSeq" id="WP_159584796.1">
    <property type="nucleotide sequence ID" value="NZ_JBIPKE010000017.1"/>
</dbReference>
<keyword evidence="3" id="KW-1185">Reference proteome</keyword>
<dbReference type="InterPro" id="IPR029060">
    <property type="entry name" value="PIN-like_dom_sf"/>
</dbReference>
<protein>
    <submittedName>
        <fullName evidence="2">PIN domain-containing protein</fullName>
    </submittedName>
</protein>
<dbReference type="Proteomes" id="UP001610063">
    <property type="component" value="Unassembled WGS sequence"/>
</dbReference>